<comment type="caution">
    <text evidence="2">The sequence shown here is derived from an EMBL/GenBank/DDBJ whole genome shotgun (WGS) entry which is preliminary data.</text>
</comment>
<evidence type="ECO:0000259" key="1">
    <source>
        <dbReference type="Pfam" id="PF02775"/>
    </source>
</evidence>
<dbReference type="GO" id="GO:0030976">
    <property type="term" value="F:thiamine pyrophosphate binding"/>
    <property type="evidence" value="ECO:0007669"/>
    <property type="project" value="InterPro"/>
</dbReference>
<dbReference type="GO" id="GO:0000287">
    <property type="term" value="F:magnesium ion binding"/>
    <property type="evidence" value="ECO:0007669"/>
    <property type="project" value="UniProtKB-ARBA"/>
</dbReference>
<dbReference type="InterPro" id="IPR011766">
    <property type="entry name" value="TPP_enzyme_TPP-bd"/>
</dbReference>
<dbReference type="PANTHER" id="PTHR42981:SF2">
    <property type="entry name" value="PYRUVATE DEHYDROGENASE [UBIQUINONE]"/>
    <property type="match status" value="1"/>
</dbReference>
<feature type="domain" description="Thiamine pyrophosphate enzyme TPP-binding" evidence="1">
    <location>
        <begin position="6"/>
        <end position="60"/>
    </location>
</feature>
<dbReference type="Gene3D" id="3.40.50.970">
    <property type="match status" value="1"/>
</dbReference>
<gene>
    <name evidence="2" type="ORF">GCM10011594_06270</name>
</gene>
<evidence type="ECO:0000313" key="2">
    <source>
        <dbReference type="EMBL" id="GGL89410.1"/>
    </source>
</evidence>
<dbReference type="InterPro" id="IPR047211">
    <property type="entry name" value="POXB-like"/>
</dbReference>
<dbReference type="GO" id="GO:0003824">
    <property type="term" value="F:catalytic activity"/>
    <property type="evidence" value="ECO:0007669"/>
    <property type="project" value="InterPro"/>
</dbReference>
<keyword evidence="3" id="KW-1185">Reference proteome</keyword>
<dbReference type="AlphaFoldDB" id="A0A917WBS6"/>
<sequence length="122" mass="12959">MPDAMGGRRSYPHSRTLPDVDDAAFARSLGLEAVNVDRGDQLGPAWERALAADRPTVLDVRCDPDVPPAPPHTTVERAKATLGAIVHGDEDAWGVVQQGVEEKVEQFLPGTKQSPASRAGPA</sequence>
<dbReference type="PANTHER" id="PTHR42981">
    <property type="entry name" value="PYRUVATE DEHYDROGENASE [UBIQUINONE]"/>
    <property type="match status" value="1"/>
</dbReference>
<dbReference type="Pfam" id="PF02775">
    <property type="entry name" value="TPP_enzyme_C"/>
    <property type="match status" value="1"/>
</dbReference>
<dbReference type="EMBL" id="BMNA01000001">
    <property type="protein sequence ID" value="GGL89410.1"/>
    <property type="molecule type" value="Genomic_DNA"/>
</dbReference>
<name>A0A917WBS6_9ACTN</name>
<dbReference type="InterPro" id="IPR029061">
    <property type="entry name" value="THDP-binding"/>
</dbReference>
<protein>
    <recommendedName>
        <fullName evidence="1">Thiamine pyrophosphate enzyme TPP-binding domain-containing protein</fullName>
    </recommendedName>
</protein>
<accession>A0A917WBS6</accession>
<reference evidence="2" key="2">
    <citation type="submission" date="2020-09" db="EMBL/GenBank/DDBJ databases">
        <authorList>
            <person name="Sun Q."/>
            <person name="Zhou Y."/>
        </authorList>
    </citation>
    <scope>NUCLEOTIDE SEQUENCE</scope>
    <source>
        <strain evidence="2">CGMCC 4.7308</strain>
    </source>
</reference>
<evidence type="ECO:0000313" key="3">
    <source>
        <dbReference type="Proteomes" id="UP000655208"/>
    </source>
</evidence>
<dbReference type="SUPFAM" id="SSF52518">
    <property type="entry name" value="Thiamin diphosphate-binding fold (THDP-binding)"/>
    <property type="match status" value="1"/>
</dbReference>
<reference evidence="2" key="1">
    <citation type="journal article" date="2014" name="Int. J. Syst. Evol. Microbiol.">
        <title>Complete genome sequence of Corynebacterium casei LMG S-19264T (=DSM 44701T), isolated from a smear-ripened cheese.</title>
        <authorList>
            <consortium name="US DOE Joint Genome Institute (JGI-PGF)"/>
            <person name="Walter F."/>
            <person name="Albersmeier A."/>
            <person name="Kalinowski J."/>
            <person name="Ruckert C."/>
        </authorList>
    </citation>
    <scope>NUCLEOTIDE SEQUENCE</scope>
    <source>
        <strain evidence="2">CGMCC 4.7308</strain>
    </source>
</reference>
<organism evidence="2 3">
    <name type="scientific">Nakamurella endophytica</name>
    <dbReference type="NCBI Taxonomy" id="1748367"/>
    <lineage>
        <taxon>Bacteria</taxon>
        <taxon>Bacillati</taxon>
        <taxon>Actinomycetota</taxon>
        <taxon>Actinomycetes</taxon>
        <taxon>Nakamurellales</taxon>
        <taxon>Nakamurellaceae</taxon>
        <taxon>Nakamurella</taxon>
    </lineage>
</organism>
<proteinExistence type="predicted"/>
<dbReference type="Proteomes" id="UP000655208">
    <property type="component" value="Unassembled WGS sequence"/>
</dbReference>